<dbReference type="PANTHER" id="PTHR33240:SF15">
    <property type="entry name" value="GAG-PRO-LIKE PROTEIN"/>
    <property type="match status" value="1"/>
</dbReference>
<feature type="domain" description="Retrotransposon gag" evidence="2">
    <location>
        <begin position="236"/>
        <end position="307"/>
    </location>
</feature>
<gene>
    <name evidence="3" type="ORF">FSB_LOCUS46975</name>
</gene>
<organism evidence="3">
    <name type="scientific">Fagus sylvatica</name>
    <name type="common">Beechnut</name>
    <dbReference type="NCBI Taxonomy" id="28930"/>
    <lineage>
        <taxon>Eukaryota</taxon>
        <taxon>Viridiplantae</taxon>
        <taxon>Streptophyta</taxon>
        <taxon>Embryophyta</taxon>
        <taxon>Tracheophyta</taxon>
        <taxon>Spermatophyta</taxon>
        <taxon>Magnoliopsida</taxon>
        <taxon>eudicotyledons</taxon>
        <taxon>Gunneridae</taxon>
        <taxon>Pentapetalae</taxon>
        <taxon>rosids</taxon>
        <taxon>fabids</taxon>
        <taxon>Fagales</taxon>
        <taxon>Fagaceae</taxon>
        <taxon>Fagus</taxon>
    </lineage>
</organism>
<accession>A0A2N9I4Y2</accession>
<reference evidence="3" key="1">
    <citation type="submission" date="2018-02" db="EMBL/GenBank/DDBJ databases">
        <authorList>
            <person name="Cohen D.B."/>
            <person name="Kent A.D."/>
        </authorList>
    </citation>
    <scope>NUCLEOTIDE SEQUENCE</scope>
</reference>
<dbReference type="AlphaFoldDB" id="A0A2N9I4Y2"/>
<evidence type="ECO:0000256" key="1">
    <source>
        <dbReference type="SAM" id="MobiDB-lite"/>
    </source>
</evidence>
<proteinExistence type="predicted"/>
<feature type="region of interest" description="Disordered" evidence="1">
    <location>
        <begin position="1"/>
        <end position="158"/>
    </location>
</feature>
<feature type="compositionally biased region" description="Basic and acidic residues" evidence="1">
    <location>
        <begin position="91"/>
        <end position="111"/>
    </location>
</feature>
<protein>
    <recommendedName>
        <fullName evidence="2">Retrotransposon gag domain-containing protein</fullName>
    </recommendedName>
</protein>
<name>A0A2N9I4Y2_FAGSY</name>
<dbReference type="EMBL" id="OIVN01004757">
    <property type="protein sequence ID" value="SPD19093.1"/>
    <property type="molecule type" value="Genomic_DNA"/>
</dbReference>
<dbReference type="PANTHER" id="PTHR33240">
    <property type="entry name" value="OS08G0508500 PROTEIN"/>
    <property type="match status" value="1"/>
</dbReference>
<dbReference type="Pfam" id="PF03732">
    <property type="entry name" value="Retrotrans_gag"/>
    <property type="match status" value="1"/>
</dbReference>
<evidence type="ECO:0000313" key="3">
    <source>
        <dbReference type="EMBL" id="SPD19093.1"/>
    </source>
</evidence>
<sequence>MNNQIEKISMYSGNGKKPMENPETEVFSNNDNRWPEGSPSEKALRRVIVRSEIQTKRRESEPSSQHHKRSKTVQEPKRIEAKNSMSSTNRTADEKKFDTVEALRRQVQDLKKKLKKNTQASLDTSASETEEGESSDGRKRPGRSSGRGSKGNWSEAPISTRQPYWARRGQDIVWKALHQISHSPYSKEIKRAQLPSKFSPPNYMMYDGQADPVGHISHFRQSMAFHLSNDALMCRMFPSSLGPMSLKWFNHLEHSSIHSWDEMAEAFVSQFITNSRKPKEFDSLLSMIMKDSESLKSYSSRYWELVKEGHLRRYLSDSQKQHISVEPKTAHNTKPPTRVIEMIHTSRPSGQSHDRLRSDLRKAQHLREVFHVIVGSVISKKPRKDLMNSEQQIFFFEEDLRDVQTPYDDPLVIKLRIGDTDIKRVLVDQGNCSKIMYPNLFHSLGLKQFDLQPYDAPLVGFLGESIRPRGKIMLTVHTGPSSLETDRVFGSGCTFTIHGDHGPTLVA</sequence>
<feature type="compositionally biased region" description="Basic and acidic residues" evidence="1">
    <location>
        <begin position="72"/>
        <end position="81"/>
    </location>
</feature>
<evidence type="ECO:0000259" key="2">
    <source>
        <dbReference type="Pfam" id="PF03732"/>
    </source>
</evidence>
<dbReference type="InterPro" id="IPR005162">
    <property type="entry name" value="Retrotrans_gag_dom"/>
</dbReference>